<evidence type="ECO:0000313" key="8">
    <source>
        <dbReference type="Proteomes" id="UP000663855"/>
    </source>
</evidence>
<dbReference type="FunFam" id="2.130.10.10:FF:000136">
    <property type="entry name" value="Probable cytosolic iron-sulfur protein assembly protein CIAO1"/>
    <property type="match status" value="1"/>
</dbReference>
<dbReference type="GO" id="GO:0097361">
    <property type="term" value="C:cytosolic [4Fe-4S] assembly targeting complex"/>
    <property type="evidence" value="ECO:0007669"/>
    <property type="project" value="InterPro"/>
</dbReference>
<gene>
    <name evidence="6" type="ORF">CJN711_LOCUS3479</name>
    <name evidence="7" type="ORF">XDN619_LOCUS1232</name>
</gene>
<dbReference type="InterPro" id="IPR036322">
    <property type="entry name" value="WD40_repeat_dom_sf"/>
</dbReference>
<dbReference type="InterPro" id="IPR020472">
    <property type="entry name" value="WD40_PAC1"/>
</dbReference>
<keyword evidence="2" id="KW-0677">Repeat</keyword>
<dbReference type="PANTHER" id="PTHR19920">
    <property type="entry name" value="WD40 PROTEIN CIAO1"/>
    <property type="match status" value="1"/>
</dbReference>
<comment type="similarity">
    <text evidence="4">Belongs to the WD repeat CIA1 family.</text>
</comment>
<feature type="repeat" description="WD" evidence="5">
    <location>
        <begin position="12"/>
        <end position="43"/>
    </location>
</feature>
<dbReference type="Gene3D" id="2.130.10.10">
    <property type="entry name" value="YVTN repeat-like/Quinoprotein amine dehydrogenase"/>
    <property type="match status" value="1"/>
</dbReference>
<dbReference type="AlphaFoldDB" id="A0A814ILN9"/>
<dbReference type="InterPro" id="IPR028608">
    <property type="entry name" value="CIAO1/Cia1"/>
</dbReference>
<dbReference type="EMBL" id="CAJNRG010000062">
    <property type="protein sequence ID" value="CAF1958291.1"/>
    <property type="molecule type" value="Genomic_DNA"/>
</dbReference>
<comment type="function">
    <text evidence="3">Key component of the cytosolic iron-sulfur protein assembly (CIA) complex, a multiprotein complex that mediates the incorporation of iron-sulfur cluster into extramitochondrial Fe/S proteins. As a CIA complex component, interacts specifically with CIAO2A or CIAO2B and MMS19 to assist different branches of iron-sulfur protein assembly, depending of its interactors. The complex CIAO1:CIAO2B:MMS19 binds to and facilitates the assembly of most cytosolic-nuclear Fe/S proteins. CIAO1:CIAO2A specifically matures ACO1 and stabilizes IREB2. Seems to specifically modulate the transactivation activity of WT1. As part of the mitotic spindle-associated MMXD complex it may play a role in chromosome segregation.</text>
</comment>
<comment type="caution">
    <text evidence="6">The sequence shown here is derived from an EMBL/GenBank/DDBJ whole genome shotgun (WGS) entry which is preliminary data.</text>
</comment>
<dbReference type="PROSITE" id="PS50082">
    <property type="entry name" value="WD_REPEATS_2"/>
    <property type="match status" value="6"/>
</dbReference>
<name>A0A814ILN9_9BILA</name>
<accession>A0A814ILN9</accession>
<evidence type="ECO:0000313" key="7">
    <source>
        <dbReference type="EMBL" id="CAF1958291.1"/>
    </source>
</evidence>
<feature type="repeat" description="WD" evidence="5">
    <location>
        <begin position="148"/>
        <end position="179"/>
    </location>
</feature>
<dbReference type="Proteomes" id="UP000663855">
    <property type="component" value="Unassembled WGS sequence"/>
</dbReference>
<evidence type="ECO:0000256" key="4">
    <source>
        <dbReference type="HAMAP-Rule" id="MF_03037"/>
    </source>
</evidence>
<dbReference type="HAMAP" id="MF_03037">
    <property type="entry name" value="ciao1"/>
    <property type="match status" value="1"/>
</dbReference>
<dbReference type="InterPro" id="IPR015943">
    <property type="entry name" value="WD40/YVTN_repeat-like_dom_sf"/>
</dbReference>
<evidence type="ECO:0000256" key="1">
    <source>
        <dbReference type="ARBA" id="ARBA00022574"/>
    </source>
</evidence>
<comment type="function">
    <text evidence="4">Essential component of the cytosolic iron-sulfur (Fe/S) protein assembly machinery. Required for the maturation of extramitochondrial Fe/S proteins.</text>
</comment>
<feature type="repeat" description="WD" evidence="5">
    <location>
        <begin position="192"/>
        <end position="223"/>
    </location>
</feature>
<feature type="repeat" description="WD" evidence="5">
    <location>
        <begin position="102"/>
        <end position="143"/>
    </location>
</feature>
<feature type="repeat" description="WD" evidence="5">
    <location>
        <begin position="303"/>
        <end position="342"/>
    </location>
</feature>
<proteinExistence type="inferred from homology"/>
<protein>
    <recommendedName>
        <fullName evidence="4">Probable cytosolic iron-sulfur protein assembly protein CIAO1 homolog</fullName>
    </recommendedName>
</protein>
<dbReference type="Pfam" id="PF00400">
    <property type="entry name" value="WD40"/>
    <property type="match status" value="7"/>
</dbReference>
<dbReference type="GO" id="GO:0016226">
    <property type="term" value="P:iron-sulfur cluster assembly"/>
    <property type="evidence" value="ECO:0007669"/>
    <property type="project" value="UniProtKB-UniRule"/>
</dbReference>
<reference evidence="6" key="1">
    <citation type="submission" date="2021-02" db="EMBL/GenBank/DDBJ databases">
        <authorList>
            <person name="Nowell W R."/>
        </authorList>
    </citation>
    <scope>NUCLEOTIDE SEQUENCE</scope>
</reference>
<evidence type="ECO:0000256" key="5">
    <source>
        <dbReference type="PROSITE-ProRule" id="PRU00221"/>
    </source>
</evidence>
<sequence length="342" mass="38693">MMMGELIELQTLEASDDRVWCVAWNPTGTLLASCGSDKIIRIWGREGERNWVCKSTLSDGHTRSIRSVAWSYCGNRIASAGFDAKVSIWERQGQEFVLQTTLEGHENEVKDVAFSRSGLYLSTCGRDKSVWIWEYNEEENDFACAAVLTTHTQDVKHLKWHPQKDVLVSCSYDNTIKMFIEDNDDWSCVCSLDSHTSTVWSCDFDATGKRLVSCSDDKTVKIWHAYEKNNQEGIRSPNGVYPVWKCVCSISGYHKQPIYDVNWCPLTGLIATASGDNSIRIFREEESKQRDVPPSFSLIASNAHAHSQDVNRIAFNPKEPGLIASCSDDGTVKLWRIEQKLM</sequence>
<keyword evidence="1 5" id="KW-0853">WD repeat</keyword>
<dbReference type="EMBL" id="CAJNOV010000467">
    <property type="protein sequence ID" value="CAF1024383.1"/>
    <property type="molecule type" value="Genomic_DNA"/>
</dbReference>
<feature type="repeat" description="WD" evidence="5">
    <location>
        <begin position="58"/>
        <end position="99"/>
    </location>
</feature>
<organism evidence="6 8">
    <name type="scientific">Rotaria magnacalcarata</name>
    <dbReference type="NCBI Taxonomy" id="392030"/>
    <lineage>
        <taxon>Eukaryota</taxon>
        <taxon>Metazoa</taxon>
        <taxon>Spiralia</taxon>
        <taxon>Gnathifera</taxon>
        <taxon>Rotifera</taxon>
        <taxon>Eurotatoria</taxon>
        <taxon>Bdelloidea</taxon>
        <taxon>Philodinida</taxon>
        <taxon>Philodinidae</taxon>
        <taxon>Rotaria</taxon>
    </lineage>
</organism>
<dbReference type="InterPro" id="IPR001680">
    <property type="entry name" value="WD40_rpt"/>
</dbReference>
<evidence type="ECO:0000256" key="3">
    <source>
        <dbReference type="ARBA" id="ARBA00060126"/>
    </source>
</evidence>
<dbReference type="PROSITE" id="PS50294">
    <property type="entry name" value="WD_REPEATS_REGION"/>
    <property type="match status" value="5"/>
</dbReference>
<evidence type="ECO:0000313" key="6">
    <source>
        <dbReference type="EMBL" id="CAF1024383.1"/>
    </source>
</evidence>
<dbReference type="CDD" id="cd00200">
    <property type="entry name" value="WD40"/>
    <property type="match status" value="1"/>
</dbReference>
<evidence type="ECO:0000256" key="2">
    <source>
        <dbReference type="ARBA" id="ARBA00022737"/>
    </source>
</evidence>
<dbReference type="SUPFAM" id="SSF50978">
    <property type="entry name" value="WD40 repeat-like"/>
    <property type="match status" value="1"/>
</dbReference>
<dbReference type="PANTHER" id="PTHR19920:SF0">
    <property type="entry name" value="CYTOSOLIC IRON-SULFUR PROTEIN ASSEMBLY PROTEIN CIAO1-RELATED"/>
    <property type="match status" value="1"/>
</dbReference>
<dbReference type="SMART" id="SM00320">
    <property type="entry name" value="WD40"/>
    <property type="match status" value="7"/>
</dbReference>
<dbReference type="PRINTS" id="PR00320">
    <property type="entry name" value="GPROTEINBRPT"/>
</dbReference>
<dbReference type="Proteomes" id="UP000663887">
    <property type="component" value="Unassembled WGS sequence"/>
</dbReference>